<evidence type="ECO:0000256" key="5">
    <source>
        <dbReference type="ARBA" id="ARBA00031529"/>
    </source>
</evidence>
<dbReference type="Pfam" id="PF02572">
    <property type="entry name" value="CobA_CobO_BtuR"/>
    <property type="match status" value="1"/>
</dbReference>
<comment type="similarity">
    <text evidence="2">Belongs to the Cob(I)alamin adenosyltransferase family.</text>
</comment>
<dbReference type="SUPFAM" id="SSF52540">
    <property type="entry name" value="P-loop containing nucleoside triphosphate hydrolases"/>
    <property type="match status" value="1"/>
</dbReference>
<dbReference type="AlphaFoldDB" id="A0A0X8JHI6"/>
<reference evidence="11" key="1">
    <citation type="submission" date="2016-02" db="EMBL/GenBank/DDBJ databases">
        <authorList>
            <person name="Holder M.E."/>
            <person name="Ajami N.J."/>
            <person name="Petrosino J.F."/>
        </authorList>
    </citation>
    <scope>NUCLEOTIDE SEQUENCE [LARGE SCALE GENOMIC DNA]</scope>
    <source>
        <strain evidence="11">CCUG 45958</strain>
    </source>
</reference>
<evidence type="ECO:0000256" key="4">
    <source>
        <dbReference type="ARBA" id="ARBA00024929"/>
    </source>
</evidence>
<dbReference type="STRING" id="44742.AXF13_00775"/>
<comment type="catalytic activity">
    <reaction evidence="8">
        <text>2 cob(II)yrinate a,c diamide + reduced [electron-transfer flavoprotein] + 2 ATP = 2 adenosylcob(III)yrinate a,c-diamide + 2 triphosphate + oxidized [electron-transfer flavoprotein] + 3 H(+)</text>
        <dbReference type="Rhea" id="RHEA:11528"/>
        <dbReference type="Rhea" id="RHEA-COMP:10685"/>
        <dbReference type="Rhea" id="RHEA-COMP:10686"/>
        <dbReference type="ChEBI" id="CHEBI:15378"/>
        <dbReference type="ChEBI" id="CHEBI:18036"/>
        <dbReference type="ChEBI" id="CHEBI:30616"/>
        <dbReference type="ChEBI" id="CHEBI:57692"/>
        <dbReference type="ChEBI" id="CHEBI:58307"/>
        <dbReference type="ChEBI" id="CHEBI:58503"/>
        <dbReference type="ChEBI" id="CHEBI:58537"/>
        <dbReference type="EC" id="2.5.1.17"/>
    </reaction>
</comment>
<dbReference type="UniPathway" id="UPA00148">
    <property type="reaction ID" value="UER00233"/>
</dbReference>
<comment type="pathway">
    <text evidence="1">Cofactor biosynthesis; adenosylcobalamin biosynthesis; adenosylcobalamin from cob(II)yrinate a,c-diamide: step 2/7.</text>
</comment>
<accession>A0A0X8JHI6</accession>
<dbReference type="InterPro" id="IPR003724">
    <property type="entry name" value="CblAdoTrfase_CobA"/>
</dbReference>
<name>A0A0X8JHI6_9BACT</name>
<dbReference type="Proteomes" id="UP000069241">
    <property type="component" value="Chromosome"/>
</dbReference>
<dbReference type="RefSeq" id="WP_062251264.1">
    <property type="nucleotide sequence ID" value="NZ_CP014229.1"/>
</dbReference>
<gene>
    <name evidence="10" type="ORF">AXF13_00775</name>
</gene>
<evidence type="ECO:0000313" key="10">
    <source>
        <dbReference type="EMBL" id="AMD88766.1"/>
    </source>
</evidence>
<evidence type="ECO:0000256" key="8">
    <source>
        <dbReference type="ARBA" id="ARBA00048555"/>
    </source>
</evidence>
<dbReference type="GO" id="GO:0008817">
    <property type="term" value="F:corrinoid adenosyltransferase activity"/>
    <property type="evidence" value="ECO:0007669"/>
    <property type="project" value="UniProtKB-EC"/>
</dbReference>
<protein>
    <recommendedName>
        <fullName evidence="3">corrinoid adenosyltransferase</fullName>
        <ecNumber evidence="3">2.5.1.17</ecNumber>
    </recommendedName>
    <alternativeName>
        <fullName evidence="5">Cob(II)alamin adenosyltransferase</fullName>
    </alternativeName>
    <alternativeName>
        <fullName evidence="7">Cob(II)yrinic acid a,c-diamide adenosyltransferase</fullName>
    </alternativeName>
    <alternativeName>
        <fullName evidence="6">Cobinamide/cobalamin adenosyltransferase</fullName>
    </alternativeName>
</protein>
<keyword evidence="10" id="KW-0808">Transferase</keyword>
<dbReference type="EC" id="2.5.1.17" evidence="3"/>
<proteinExistence type="inferred from homology"/>
<evidence type="ECO:0000256" key="2">
    <source>
        <dbReference type="ARBA" id="ARBA00007487"/>
    </source>
</evidence>
<dbReference type="GO" id="GO:0005524">
    <property type="term" value="F:ATP binding"/>
    <property type="evidence" value="ECO:0007669"/>
    <property type="project" value="InterPro"/>
</dbReference>
<dbReference type="GO" id="GO:0009236">
    <property type="term" value="P:cobalamin biosynthetic process"/>
    <property type="evidence" value="ECO:0007669"/>
    <property type="project" value="UniProtKB-UniPathway"/>
</dbReference>
<comment type="function">
    <text evidence="4">Required for both de novo synthesis of the corrin ring for the assimilation of exogenous corrinoids. Participates in the adenosylation of a variety of incomplete and complete corrinoids.</text>
</comment>
<sequence length="167" mass="18311">MILVYTGNGKGKTSACVGQAVRALGQNMTVAFGQFMKRDGQAGEQRMLAQWLGPRFLAGGEGFLRREKDRPAHRAAALRVLAWARARVPEADMLILDECLYALDAGILTRQEVEALMAETRAAGRHLVLSGRNAPDWLVREADLVTEMGEIKHPWRAGVKAAPGIEF</sequence>
<organism evidence="10 11">
    <name type="scientific">Desulfovibrio fairfieldensis</name>
    <dbReference type="NCBI Taxonomy" id="44742"/>
    <lineage>
        <taxon>Bacteria</taxon>
        <taxon>Pseudomonadati</taxon>
        <taxon>Thermodesulfobacteriota</taxon>
        <taxon>Desulfovibrionia</taxon>
        <taxon>Desulfovibrionales</taxon>
        <taxon>Desulfovibrionaceae</taxon>
        <taxon>Desulfovibrio</taxon>
    </lineage>
</organism>
<dbReference type="PIRSF" id="PIRSF015617">
    <property type="entry name" value="Adensltrnsf_CobA"/>
    <property type="match status" value="1"/>
</dbReference>
<dbReference type="PANTHER" id="PTHR46638:SF1">
    <property type="entry name" value="CORRINOID ADENOSYLTRANSFERASE"/>
    <property type="match status" value="1"/>
</dbReference>
<evidence type="ECO:0000256" key="7">
    <source>
        <dbReference type="ARBA" id="ARBA00033354"/>
    </source>
</evidence>
<dbReference type="KEGG" id="dfi:AXF13_00775"/>
<dbReference type="InterPro" id="IPR027417">
    <property type="entry name" value="P-loop_NTPase"/>
</dbReference>
<evidence type="ECO:0000256" key="6">
    <source>
        <dbReference type="ARBA" id="ARBA00033334"/>
    </source>
</evidence>
<comment type="catalytic activity">
    <reaction evidence="9">
        <text>2 cob(II)alamin + reduced [electron-transfer flavoprotein] + 2 ATP = 2 adenosylcob(III)alamin + 2 triphosphate + oxidized [electron-transfer flavoprotein] + 3 H(+)</text>
        <dbReference type="Rhea" id="RHEA:28671"/>
        <dbReference type="Rhea" id="RHEA-COMP:10685"/>
        <dbReference type="Rhea" id="RHEA-COMP:10686"/>
        <dbReference type="ChEBI" id="CHEBI:15378"/>
        <dbReference type="ChEBI" id="CHEBI:16304"/>
        <dbReference type="ChEBI" id="CHEBI:18036"/>
        <dbReference type="ChEBI" id="CHEBI:18408"/>
        <dbReference type="ChEBI" id="CHEBI:30616"/>
        <dbReference type="ChEBI" id="CHEBI:57692"/>
        <dbReference type="ChEBI" id="CHEBI:58307"/>
        <dbReference type="EC" id="2.5.1.17"/>
    </reaction>
</comment>
<evidence type="ECO:0000256" key="1">
    <source>
        <dbReference type="ARBA" id="ARBA00005121"/>
    </source>
</evidence>
<evidence type="ECO:0000313" key="11">
    <source>
        <dbReference type="Proteomes" id="UP000069241"/>
    </source>
</evidence>
<dbReference type="PANTHER" id="PTHR46638">
    <property type="entry name" value="CORRINOID ADENOSYLTRANSFERASE"/>
    <property type="match status" value="1"/>
</dbReference>
<evidence type="ECO:0000256" key="9">
    <source>
        <dbReference type="ARBA" id="ARBA00048692"/>
    </source>
</evidence>
<dbReference type="Gene3D" id="3.40.50.300">
    <property type="entry name" value="P-loop containing nucleotide triphosphate hydrolases"/>
    <property type="match status" value="1"/>
</dbReference>
<dbReference type="EMBL" id="CP014229">
    <property type="protein sequence ID" value="AMD88766.1"/>
    <property type="molecule type" value="Genomic_DNA"/>
</dbReference>
<evidence type="ECO:0000256" key="3">
    <source>
        <dbReference type="ARBA" id="ARBA00012454"/>
    </source>
</evidence>
<keyword evidence="11" id="KW-1185">Reference proteome</keyword>